<feature type="binding site" evidence="18">
    <location>
        <position position="234"/>
    </location>
    <ligand>
        <name>UDP-N-acetyl-alpha-D-glucosamine</name>
        <dbReference type="ChEBI" id="CHEBI:57705"/>
    </ligand>
</feature>
<evidence type="ECO:0000256" key="10">
    <source>
        <dbReference type="ARBA" id="ARBA00022960"/>
    </source>
</evidence>
<dbReference type="InterPro" id="IPR018357">
    <property type="entry name" value="Hexapep_transf_CS"/>
</dbReference>
<comment type="function">
    <text evidence="17 18">Catalyzes the last two sequential reactions in the de novo biosynthetic pathway for UDP-N-acetylglucosamine (UDP-GlcNAc). The C-terminal domain catalyzes the transfer of acetyl group from acetyl coenzyme A to glucosamine-1-phosphate (GlcN-1-P) to produce N-acetylglucosamine-1-phosphate (GlcNAc-1-P), which is converted into UDP-GlcNAc by the transfer of uridine 5-monophosphate (from uridine 5-triphosphate), a reaction catalyzed by the N-terminal domain.</text>
</comment>
<dbReference type="PANTHER" id="PTHR43584:SF3">
    <property type="entry name" value="BIFUNCTIONAL PROTEIN GLMU"/>
    <property type="match status" value="1"/>
</dbReference>
<evidence type="ECO:0000256" key="19">
    <source>
        <dbReference type="SAM" id="MobiDB-lite"/>
    </source>
</evidence>
<evidence type="ECO:0000256" key="9">
    <source>
        <dbReference type="ARBA" id="ARBA00022842"/>
    </source>
</evidence>
<feature type="binding site" evidence="18">
    <location>
        <position position="322"/>
    </location>
    <ligand>
        <name>Mg(2+)</name>
        <dbReference type="ChEBI" id="CHEBI:18420"/>
    </ligand>
</feature>
<feature type="compositionally biased region" description="Polar residues" evidence="19">
    <location>
        <begin position="572"/>
        <end position="582"/>
    </location>
</feature>
<evidence type="ECO:0000256" key="13">
    <source>
        <dbReference type="ARBA" id="ARBA00023315"/>
    </source>
</evidence>
<feature type="binding site" evidence="18">
    <location>
        <position position="249"/>
    </location>
    <ligand>
        <name>UDP-N-acetyl-alpha-D-glucosamine</name>
        <dbReference type="ChEBI" id="CHEBI:57705"/>
    </ligand>
</feature>
<feature type="binding site" evidence="18">
    <location>
        <position position="518"/>
    </location>
    <ligand>
        <name>acetyl-CoA</name>
        <dbReference type="ChEBI" id="CHEBI:57288"/>
    </ligand>
</feature>
<dbReference type="InterPro" id="IPR038009">
    <property type="entry name" value="GlmU_C_LbH"/>
</dbReference>
<comment type="caution">
    <text evidence="21">The sequence shown here is derived from an EMBL/GenBank/DDBJ whole genome shotgun (WGS) entry which is preliminary data.</text>
</comment>
<dbReference type="GO" id="GO:0016020">
    <property type="term" value="C:membrane"/>
    <property type="evidence" value="ECO:0007669"/>
    <property type="project" value="GOC"/>
</dbReference>
<evidence type="ECO:0000256" key="17">
    <source>
        <dbReference type="ARBA" id="ARBA00049628"/>
    </source>
</evidence>
<comment type="catalytic activity">
    <reaction evidence="16 18">
        <text>N-acetyl-alpha-D-glucosamine 1-phosphate + UTP + H(+) = UDP-N-acetyl-alpha-D-glucosamine + diphosphate</text>
        <dbReference type="Rhea" id="RHEA:13509"/>
        <dbReference type="ChEBI" id="CHEBI:15378"/>
        <dbReference type="ChEBI" id="CHEBI:33019"/>
        <dbReference type="ChEBI" id="CHEBI:46398"/>
        <dbReference type="ChEBI" id="CHEBI:57705"/>
        <dbReference type="ChEBI" id="CHEBI:57776"/>
        <dbReference type="EC" id="2.7.7.23"/>
    </reaction>
</comment>
<keyword evidence="22" id="KW-1185">Reference proteome</keyword>
<dbReference type="GO" id="GO:0003977">
    <property type="term" value="F:UDP-N-acetylglucosamine diphosphorylase activity"/>
    <property type="evidence" value="ECO:0007669"/>
    <property type="project" value="UniProtKB-UniRule"/>
</dbReference>
<evidence type="ECO:0000256" key="3">
    <source>
        <dbReference type="ARBA" id="ARBA00007947"/>
    </source>
</evidence>
<dbReference type="InterPro" id="IPR025877">
    <property type="entry name" value="MobA-like_NTP_Trfase"/>
</dbReference>
<feature type="binding site" evidence="18">
    <location>
        <position position="322"/>
    </location>
    <ligand>
        <name>UDP-N-acetyl-alpha-D-glucosamine</name>
        <dbReference type="ChEBI" id="CHEBI:57705"/>
    </ligand>
</feature>
<accession>A0A3M9MEE5</accession>
<comment type="subcellular location">
    <subcellularLocation>
        <location evidence="1 18">Cytoplasm</location>
    </subcellularLocation>
</comment>
<keyword evidence="14 18" id="KW-0961">Cell wall biogenesis/degradation</keyword>
<feature type="binding site" evidence="18">
    <location>
        <begin position="481"/>
        <end position="482"/>
    </location>
    <ligand>
        <name>acetyl-CoA</name>
        <dbReference type="ChEBI" id="CHEBI:57288"/>
    </ligand>
</feature>
<comment type="catalytic activity">
    <reaction evidence="15 18">
        <text>alpha-D-glucosamine 1-phosphate + acetyl-CoA = N-acetyl-alpha-D-glucosamine 1-phosphate + CoA + H(+)</text>
        <dbReference type="Rhea" id="RHEA:13725"/>
        <dbReference type="ChEBI" id="CHEBI:15378"/>
        <dbReference type="ChEBI" id="CHEBI:57287"/>
        <dbReference type="ChEBI" id="CHEBI:57288"/>
        <dbReference type="ChEBI" id="CHEBI:57776"/>
        <dbReference type="ChEBI" id="CHEBI:58516"/>
        <dbReference type="EC" id="2.3.1.157"/>
    </reaction>
</comment>
<dbReference type="GO" id="GO:0000902">
    <property type="term" value="P:cell morphogenesis"/>
    <property type="evidence" value="ECO:0007669"/>
    <property type="project" value="UniProtKB-UniRule"/>
</dbReference>
<dbReference type="Gene3D" id="2.160.10.10">
    <property type="entry name" value="Hexapeptide repeat proteins"/>
    <property type="match status" value="1"/>
</dbReference>
<dbReference type="Pfam" id="PF12804">
    <property type="entry name" value="NTP_transf_3"/>
    <property type="match status" value="1"/>
</dbReference>
<feature type="region of interest" description="Disordered" evidence="19">
    <location>
        <begin position="1"/>
        <end position="93"/>
    </location>
</feature>
<feature type="region of interest" description="N-acetyltransferase" evidence="18">
    <location>
        <begin position="347"/>
        <end position="582"/>
    </location>
</feature>
<dbReference type="GO" id="GO:0009252">
    <property type="term" value="P:peptidoglycan biosynthetic process"/>
    <property type="evidence" value="ECO:0007669"/>
    <property type="project" value="UniProtKB-UniRule"/>
</dbReference>
<evidence type="ECO:0000256" key="1">
    <source>
        <dbReference type="ARBA" id="ARBA00004496"/>
    </source>
</evidence>
<dbReference type="InterPro" id="IPR001451">
    <property type="entry name" value="Hexapep"/>
</dbReference>
<keyword evidence="10 18" id="KW-0133">Cell shape</keyword>
<evidence type="ECO:0000256" key="14">
    <source>
        <dbReference type="ARBA" id="ARBA00023316"/>
    </source>
</evidence>
<comment type="cofactor">
    <cofactor evidence="18">
        <name>Mg(2+)</name>
        <dbReference type="ChEBI" id="CHEBI:18420"/>
    </cofactor>
    <text evidence="18">Binds 1 Mg(2+) ion per subunit.</text>
</comment>
<feature type="binding site" evidence="18">
    <location>
        <position position="472"/>
    </location>
    <ligand>
        <name>UDP-N-acetyl-alpha-D-glucosamine</name>
        <dbReference type="ChEBI" id="CHEBI:57705"/>
    </ligand>
</feature>
<dbReference type="InterPro" id="IPR011004">
    <property type="entry name" value="Trimer_LpxA-like_sf"/>
</dbReference>
<keyword evidence="6 18" id="KW-0548">Nucleotidyltransferase</keyword>
<evidence type="ECO:0000256" key="18">
    <source>
        <dbReference type="HAMAP-Rule" id="MF_01631"/>
    </source>
</evidence>
<reference evidence="21 22" key="1">
    <citation type="submission" date="2018-11" db="EMBL/GenBank/DDBJ databases">
        <title>Draft genome of Simplicispira Flexivirga sp. BO-16.</title>
        <authorList>
            <person name="Im W.T."/>
        </authorList>
    </citation>
    <scope>NUCLEOTIDE SEQUENCE [LARGE SCALE GENOMIC DNA]</scope>
    <source>
        <strain evidence="21 22">BO-16</strain>
    </source>
</reference>
<dbReference type="HAMAP" id="MF_01631">
    <property type="entry name" value="GlmU"/>
    <property type="match status" value="1"/>
</dbReference>
<comment type="caution">
    <text evidence="18">Lacks conserved residue(s) required for the propagation of feature annotation.</text>
</comment>
<feature type="binding site" evidence="18">
    <location>
        <begin position="171"/>
        <end position="172"/>
    </location>
    <ligand>
        <name>UDP-N-acetyl-alpha-D-glucosamine</name>
        <dbReference type="ChEBI" id="CHEBI:57705"/>
    </ligand>
</feature>
<evidence type="ECO:0000313" key="21">
    <source>
        <dbReference type="EMBL" id="RNI23936.1"/>
    </source>
</evidence>
<dbReference type="AlphaFoldDB" id="A0A3M9MEE5"/>
<feature type="active site" description="Proton acceptor" evidence="18">
    <location>
        <position position="458"/>
    </location>
</feature>
<feature type="region of interest" description="Pyrophosphorylase" evidence="18">
    <location>
        <begin position="1"/>
        <end position="324"/>
    </location>
</feature>
<feature type="binding site" evidence="18">
    <location>
        <position position="264"/>
    </location>
    <ligand>
        <name>UDP-N-acetyl-alpha-D-glucosamine</name>
        <dbReference type="ChEBI" id="CHEBI:57705"/>
    </ligand>
</feature>
<feature type="binding site" evidence="18">
    <location>
        <position position="428"/>
    </location>
    <ligand>
        <name>UDP-N-acetyl-alpha-D-glucosamine</name>
        <dbReference type="ChEBI" id="CHEBI:57705"/>
    </ligand>
</feature>
<keyword evidence="11 18" id="KW-0573">Peptidoglycan synthesis</keyword>
<dbReference type="Pfam" id="PF14602">
    <property type="entry name" value="Hexapep_2"/>
    <property type="match status" value="1"/>
</dbReference>
<evidence type="ECO:0000256" key="2">
    <source>
        <dbReference type="ARBA" id="ARBA00007707"/>
    </source>
</evidence>
<dbReference type="EMBL" id="RJJQ01000004">
    <property type="protein sequence ID" value="RNI23936.1"/>
    <property type="molecule type" value="Genomic_DNA"/>
</dbReference>
<comment type="pathway">
    <text evidence="18">Nucleotide-sugar biosynthesis; UDP-N-acetyl-alpha-D-glucosamine biosynthesis; N-acetyl-alpha-D-glucosamine 1-phosphate from alpha-D-glucosamine 6-phosphate (route II): step 2/2.</text>
</comment>
<feature type="binding site" evidence="18">
    <location>
        <position position="461"/>
    </location>
    <ligand>
        <name>UDP-N-acetyl-alpha-D-glucosamine</name>
        <dbReference type="ChEBI" id="CHEBI:57705"/>
    </ligand>
</feature>
<keyword evidence="9 18" id="KW-0460">Magnesium</keyword>
<feature type="binding site" evidence="18">
    <location>
        <position position="166"/>
    </location>
    <ligand>
        <name>UDP-N-acetyl-alpha-D-glucosamine</name>
        <dbReference type="ChEBI" id="CHEBI:57705"/>
    </ligand>
</feature>
<evidence type="ECO:0000256" key="7">
    <source>
        <dbReference type="ARBA" id="ARBA00022723"/>
    </source>
</evidence>
<evidence type="ECO:0000259" key="20">
    <source>
        <dbReference type="Pfam" id="PF12804"/>
    </source>
</evidence>
<dbReference type="InterPro" id="IPR005882">
    <property type="entry name" value="Bifunctional_GlmU"/>
</dbReference>
<dbReference type="EC" id="2.3.1.157" evidence="18"/>
<comment type="pathway">
    <text evidence="18">Bacterial outer membrane biogenesis; LPS lipid A biosynthesis.</text>
</comment>
<dbReference type="OrthoDB" id="9775031at2"/>
<evidence type="ECO:0000256" key="8">
    <source>
        <dbReference type="ARBA" id="ARBA00022737"/>
    </source>
</evidence>
<evidence type="ECO:0000256" key="12">
    <source>
        <dbReference type="ARBA" id="ARBA00023268"/>
    </source>
</evidence>
<dbReference type="CDD" id="cd03353">
    <property type="entry name" value="LbH_GlmU_C"/>
    <property type="match status" value="1"/>
</dbReference>
<comment type="pathway">
    <text evidence="18">Nucleotide-sugar biosynthesis; UDP-N-acetyl-alpha-D-glucosamine biosynthesis; UDP-N-acetyl-alpha-D-glucosamine from N-acetyl-alpha-D-glucosamine 1-phosphate: step 1/1.</text>
</comment>
<dbReference type="CDD" id="cd02540">
    <property type="entry name" value="GT2_GlmU_N_bac"/>
    <property type="match status" value="1"/>
</dbReference>
<dbReference type="NCBIfam" id="TIGR01173">
    <property type="entry name" value="glmU"/>
    <property type="match status" value="1"/>
</dbReference>
<evidence type="ECO:0000256" key="15">
    <source>
        <dbReference type="ARBA" id="ARBA00048247"/>
    </source>
</evidence>
<dbReference type="Pfam" id="PF00132">
    <property type="entry name" value="Hexapep"/>
    <property type="match status" value="1"/>
</dbReference>
<keyword evidence="5 18" id="KW-0808">Transferase</keyword>
<comment type="similarity">
    <text evidence="2 18">In the C-terminal section; belongs to the transferase hexapeptide repeat family.</text>
</comment>
<dbReference type="GO" id="GO:0019134">
    <property type="term" value="F:glucosamine-1-phosphate N-acetyltransferase activity"/>
    <property type="evidence" value="ECO:0007669"/>
    <property type="project" value="UniProtKB-UniRule"/>
</dbReference>
<feature type="region of interest" description="Disordered" evidence="19">
    <location>
        <begin position="557"/>
        <end position="582"/>
    </location>
</feature>
<dbReference type="GO" id="GO:0071555">
    <property type="term" value="P:cell wall organization"/>
    <property type="evidence" value="ECO:0007669"/>
    <property type="project" value="UniProtKB-KW"/>
</dbReference>
<dbReference type="GO" id="GO:0006048">
    <property type="term" value="P:UDP-N-acetylglucosamine biosynthetic process"/>
    <property type="evidence" value="ECO:0007669"/>
    <property type="project" value="UniProtKB-UniPathway"/>
</dbReference>
<dbReference type="Proteomes" id="UP000271678">
    <property type="component" value="Unassembled WGS sequence"/>
</dbReference>
<dbReference type="InterPro" id="IPR029044">
    <property type="entry name" value="Nucleotide-diphossugar_trans"/>
</dbReference>
<protein>
    <recommendedName>
        <fullName evidence="18">Bifunctional protein GlmU</fullName>
    </recommendedName>
    <domain>
        <recommendedName>
            <fullName evidence="18">UDP-N-acetylglucosamine pyrophosphorylase</fullName>
            <ecNumber evidence="18">2.7.7.23</ecNumber>
        </recommendedName>
        <alternativeName>
            <fullName evidence="18">N-acetylglucosamine-1-phosphate uridyltransferase</fullName>
        </alternativeName>
    </domain>
    <domain>
        <recommendedName>
            <fullName evidence="18">Glucosamine-1-phosphate N-acetyltransferase</fullName>
            <ecNumber evidence="18">2.3.1.157</ecNumber>
        </recommendedName>
    </domain>
</protein>
<dbReference type="NCBIfam" id="NF010932">
    <property type="entry name" value="PRK14352.1"/>
    <property type="match status" value="1"/>
</dbReference>
<feature type="binding site" evidence="18">
    <location>
        <position position="535"/>
    </location>
    <ligand>
        <name>acetyl-CoA</name>
        <dbReference type="ChEBI" id="CHEBI:57288"/>
    </ligand>
</feature>
<proteinExistence type="inferred from homology"/>
<sequence length="582" mass="59401">MPASCASSPTPTPRWRSRKGPISTRARSSGGSSTRSRASPSGTSTDASRASSARCPAAASRWPTPAGNIAPGTHAHASRRRHRQESDPVTATPAAVIVLSAGDGTRMKSRRNKALHSIGGRTLVGHAVSAAVGTGAPHVAVVVRAQKEAVAAAAREISADIVIAEQDDVYGTGRAAECALLALPDSLAGTVVVTLGDTPLLTAETLLGLTAEHEASGAAVTVLTGVLADASGYGRIVRDARGSVRAIVEHKQATPEQLQIGEFNSGVFAFDVAVLRDALTEIGINAQAGEKYLTDVVEVVAGRGLLVNGYVLDDLWQTEGVNDKSQLARLGKELNRRVLDALMRESGAIVIDPDSTWVDVGVSVGADTVIHPGCQLHGATTIGADCEIGPDTTLTDTEVQDGASVIRTVANVALIGPGATVGPFSYLRPGTELGREGKIGGFVETKNAQIGDGAKVPHLTYCGDATIGEGSNIGAGTIFANYDGVTKSHTSVGKHSFVGSNSVIVAPVTIADGVYVGAGSAVVKSVGPGELAVTRAQQRNIPGWVARRRAGTDSAAAAAAALAADHPDDTASGMSQQEGTDV</sequence>
<keyword evidence="13 18" id="KW-0012">Acyltransferase</keyword>
<feature type="binding site" evidence="18">
    <location>
        <position position="197"/>
    </location>
    <ligand>
        <name>Mg(2+)</name>
        <dbReference type="ChEBI" id="CHEBI:18420"/>
    </ligand>
</feature>
<name>A0A3M9MEE5_9MICO</name>
<dbReference type="GO" id="GO:0005737">
    <property type="term" value="C:cytoplasm"/>
    <property type="evidence" value="ECO:0007669"/>
    <property type="project" value="UniProtKB-SubCell"/>
</dbReference>
<feature type="domain" description="MobA-like NTP transferase" evidence="20">
    <location>
        <begin position="96"/>
        <end position="224"/>
    </location>
</feature>
<dbReference type="UniPathway" id="UPA00973"/>
<dbReference type="PANTHER" id="PTHR43584">
    <property type="entry name" value="NUCLEOTIDYL TRANSFERASE"/>
    <property type="match status" value="1"/>
</dbReference>
<feature type="binding site" evidence="18">
    <location>
        <position position="500"/>
    </location>
    <ligand>
        <name>acetyl-CoA</name>
        <dbReference type="ChEBI" id="CHEBI:57288"/>
    </ligand>
</feature>
<evidence type="ECO:0000256" key="5">
    <source>
        <dbReference type="ARBA" id="ARBA00022679"/>
    </source>
</evidence>
<dbReference type="PROSITE" id="PS00101">
    <property type="entry name" value="HEXAPEP_TRANSFERASES"/>
    <property type="match status" value="1"/>
</dbReference>
<dbReference type="GO" id="GO:0000287">
    <property type="term" value="F:magnesium ion binding"/>
    <property type="evidence" value="ECO:0007669"/>
    <property type="project" value="UniProtKB-UniRule"/>
</dbReference>
<evidence type="ECO:0000313" key="22">
    <source>
        <dbReference type="Proteomes" id="UP000271678"/>
    </source>
</evidence>
<evidence type="ECO:0000256" key="16">
    <source>
        <dbReference type="ARBA" id="ARBA00048493"/>
    </source>
</evidence>
<evidence type="ECO:0000256" key="11">
    <source>
        <dbReference type="ARBA" id="ARBA00022984"/>
    </source>
</evidence>
<feature type="binding site" evidence="18">
    <location>
        <position position="446"/>
    </location>
    <ligand>
        <name>UDP-N-acetyl-alpha-D-glucosamine</name>
        <dbReference type="ChEBI" id="CHEBI:57705"/>
    </ligand>
</feature>
<dbReference type="UniPathway" id="UPA00113">
    <property type="reaction ID" value="UER00532"/>
</dbReference>
<evidence type="ECO:0000256" key="6">
    <source>
        <dbReference type="ARBA" id="ARBA00022695"/>
    </source>
</evidence>
<dbReference type="EC" id="2.7.7.23" evidence="18"/>
<dbReference type="GO" id="GO:0008360">
    <property type="term" value="P:regulation of cell shape"/>
    <property type="evidence" value="ECO:0007669"/>
    <property type="project" value="UniProtKB-KW"/>
</dbReference>
<keyword evidence="7 18" id="KW-0479">Metal-binding</keyword>
<organism evidence="21 22">
    <name type="scientific">Flexivirga caeni</name>
    <dbReference type="NCBI Taxonomy" id="2294115"/>
    <lineage>
        <taxon>Bacteria</taxon>
        <taxon>Bacillati</taxon>
        <taxon>Actinomycetota</taxon>
        <taxon>Actinomycetes</taxon>
        <taxon>Micrococcales</taxon>
        <taxon>Dermacoccaceae</taxon>
        <taxon>Flexivirga</taxon>
    </lineage>
</organism>
<gene>
    <name evidence="18 21" type="primary">glmU</name>
    <name evidence="21" type="ORF">EFY87_06635</name>
</gene>
<comment type="subunit">
    <text evidence="18">Homotrimer.</text>
</comment>
<feature type="binding site" evidence="18">
    <location>
        <position position="475"/>
    </location>
    <ligand>
        <name>acetyl-CoA</name>
        <dbReference type="ChEBI" id="CHEBI:57288"/>
    </ligand>
</feature>
<evidence type="ECO:0000256" key="4">
    <source>
        <dbReference type="ARBA" id="ARBA00022490"/>
    </source>
</evidence>
<dbReference type="SUPFAM" id="SSF51161">
    <property type="entry name" value="Trimeric LpxA-like enzymes"/>
    <property type="match status" value="1"/>
</dbReference>
<dbReference type="Gene3D" id="3.90.550.10">
    <property type="entry name" value="Spore Coat Polysaccharide Biosynthesis Protein SpsA, Chain A"/>
    <property type="match status" value="1"/>
</dbReference>
<comment type="similarity">
    <text evidence="3 18">In the N-terminal section; belongs to the N-acetylglucosamine-1-phosphate uridyltransferase family.</text>
</comment>
<feature type="binding site" evidence="18">
    <location>
        <position position="113"/>
    </location>
    <ligand>
        <name>UDP-N-acetyl-alpha-D-glucosamine</name>
        <dbReference type="ChEBI" id="CHEBI:57705"/>
    </ligand>
</feature>
<dbReference type="SUPFAM" id="SSF53448">
    <property type="entry name" value="Nucleotide-diphospho-sugar transferases"/>
    <property type="match status" value="1"/>
</dbReference>
<dbReference type="GO" id="GO:0009245">
    <property type="term" value="P:lipid A biosynthetic process"/>
    <property type="evidence" value="ECO:0007669"/>
    <property type="project" value="UniProtKB-UniRule"/>
</dbReference>
<keyword evidence="4 18" id="KW-0963">Cytoplasm</keyword>
<feature type="compositionally biased region" description="Low complexity" evidence="19">
    <location>
        <begin position="23"/>
        <end position="61"/>
    </location>
</feature>
<dbReference type="InterPro" id="IPR050065">
    <property type="entry name" value="GlmU-like"/>
</dbReference>
<keyword evidence="8 18" id="KW-0677">Repeat</keyword>
<keyword evidence="12 18" id="KW-0511">Multifunctional enzyme</keyword>